<organism evidence="1 2">
    <name type="scientific">Methylobacterium durans</name>
    <dbReference type="NCBI Taxonomy" id="2202825"/>
    <lineage>
        <taxon>Bacteria</taxon>
        <taxon>Pseudomonadati</taxon>
        <taxon>Pseudomonadota</taxon>
        <taxon>Alphaproteobacteria</taxon>
        <taxon>Hyphomicrobiales</taxon>
        <taxon>Methylobacteriaceae</taxon>
        <taxon>Methylobacterium</taxon>
    </lineage>
</organism>
<proteinExistence type="predicted"/>
<gene>
    <name evidence="1" type="ORF">DK389_05840</name>
</gene>
<accession>A0A2U8WE50</accession>
<protein>
    <submittedName>
        <fullName evidence="1">Uncharacterized protein</fullName>
    </submittedName>
</protein>
<dbReference type="AlphaFoldDB" id="A0A2U8WE50"/>
<dbReference type="OrthoDB" id="7960860at2"/>
<dbReference type="Proteomes" id="UP000245926">
    <property type="component" value="Chromosome"/>
</dbReference>
<name>A0A2U8WE50_9HYPH</name>
<dbReference type="KEGG" id="mets:DK389_05840"/>
<dbReference type="EMBL" id="CP029550">
    <property type="protein sequence ID" value="AWN44393.1"/>
    <property type="molecule type" value="Genomic_DNA"/>
</dbReference>
<evidence type="ECO:0000313" key="2">
    <source>
        <dbReference type="Proteomes" id="UP000245926"/>
    </source>
</evidence>
<sequence>MPVTAVALFGATLAVTVTDHVPNFDIRPSCHAATSLMTLDPKREARCIDDEATARTEVTKQWASFSATERQRCTAEAQLNGMPSYVDLLECLTLGREAKAGGPN</sequence>
<evidence type="ECO:0000313" key="1">
    <source>
        <dbReference type="EMBL" id="AWN44393.1"/>
    </source>
</evidence>
<reference evidence="2" key="1">
    <citation type="submission" date="2018-05" db="EMBL/GenBank/DDBJ databases">
        <title>Complete Genome Sequence of Methylobacterium sp. 17SD2-17.</title>
        <authorList>
            <person name="Srinivasan S."/>
        </authorList>
    </citation>
    <scope>NUCLEOTIDE SEQUENCE [LARGE SCALE GENOMIC DNA]</scope>
    <source>
        <strain evidence="2">17SD2-17</strain>
    </source>
</reference>
<keyword evidence="2" id="KW-1185">Reference proteome</keyword>